<organism evidence="1 2">
    <name type="scientific">Leersia perrieri</name>
    <dbReference type="NCBI Taxonomy" id="77586"/>
    <lineage>
        <taxon>Eukaryota</taxon>
        <taxon>Viridiplantae</taxon>
        <taxon>Streptophyta</taxon>
        <taxon>Embryophyta</taxon>
        <taxon>Tracheophyta</taxon>
        <taxon>Spermatophyta</taxon>
        <taxon>Magnoliopsida</taxon>
        <taxon>Liliopsida</taxon>
        <taxon>Poales</taxon>
        <taxon>Poaceae</taxon>
        <taxon>BOP clade</taxon>
        <taxon>Oryzoideae</taxon>
        <taxon>Oryzeae</taxon>
        <taxon>Oryzinae</taxon>
        <taxon>Leersia</taxon>
    </lineage>
</organism>
<evidence type="ECO:0000313" key="1">
    <source>
        <dbReference type="EnsemblPlants" id="LPERR10G02230.1"/>
    </source>
</evidence>
<dbReference type="Proteomes" id="UP000032180">
    <property type="component" value="Chromosome 10"/>
</dbReference>
<dbReference type="Gramene" id="LPERR10G02230.1">
    <property type="protein sequence ID" value="LPERR10G02230.1"/>
    <property type="gene ID" value="LPERR10G02230"/>
</dbReference>
<accession>A0A0D9XHX9</accession>
<reference evidence="1" key="3">
    <citation type="submission" date="2015-04" db="UniProtKB">
        <authorList>
            <consortium name="EnsemblPlants"/>
        </authorList>
    </citation>
    <scope>IDENTIFICATION</scope>
</reference>
<keyword evidence="2" id="KW-1185">Reference proteome</keyword>
<dbReference type="EnsemblPlants" id="LPERR10G02230.1">
    <property type="protein sequence ID" value="LPERR10G02230.1"/>
    <property type="gene ID" value="LPERR10G02230"/>
</dbReference>
<protein>
    <submittedName>
        <fullName evidence="1">Uncharacterized protein</fullName>
    </submittedName>
</protein>
<reference evidence="2" key="2">
    <citation type="submission" date="2013-12" db="EMBL/GenBank/DDBJ databases">
        <authorList>
            <person name="Yu Y."/>
            <person name="Lee S."/>
            <person name="de Baynast K."/>
            <person name="Wissotski M."/>
            <person name="Liu L."/>
            <person name="Talag J."/>
            <person name="Goicoechea J."/>
            <person name="Angelova A."/>
            <person name="Jetty R."/>
            <person name="Kudrna D."/>
            <person name="Golser W."/>
            <person name="Rivera L."/>
            <person name="Zhang J."/>
            <person name="Wing R."/>
        </authorList>
    </citation>
    <scope>NUCLEOTIDE SEQUENCE</scope>
</reference>
<name>A0A0D9XHX9_9ORYZ</name>
<dbReference type="eggNOG" id="ENOG502R5JW">
    <property type="taxonomic scope" value="Eukaryota"/>
</dbReference>
<evidence type="ECO:0000313" key="2">
    <source>
        <dbReference type="Proteomes" id="UP000032180"/>
    </source>
</evidence>
<dbReference type="AlphaFoldDB" id="A0A0D9XHX9"/>
<dbReference type="HOGENOM" id="CLU_1542282_0_0_1"/>
<sequence length="174" mass="20079">MEVPDYLPTLLELDFDLECSYGRWCAALTHRDVKNHGMGYDWRGIQRVDFEDQTWVMIGEARPRATRRGLRGRCKRCDRLISFKNSFCSPCCKVLMVVTGRGRHIVQRLVTADFSRSHLRDRFCTHCLSFFGSAQCIDHTLPTTQTMSYPICRFYISSGTTAGCSYLKSSYLHI</sequence>
<reference evidence="1 2" key="1">
    <citation type="submission" date="2012-08" db="EMBL/GenBank/DDBJ databases">
        <title>Oryza genome evolution.</title>
        <authorList>
            <person name="Wing R.A."/>
        </authorList>
    </citation>
    <scope>NUCLEOTIDE SEQUENCE</scope>
</reference>
<proteinExistence type="predicted"/>